<name>A0A916RFJ7_9HYPH</name>
<dbReference type="InterPro" id="IPR006450">
    <property type="entry name" value="Phage_HK97_gp6-like"/>
</dbReference>
<evidence type="ECO:0000313" key="1">
    <source>
        <dbReference type="EMBL" id="GGA54196.1"/>
    </source>
</evidence>
<dbReference type="InterPro" id="IPR011738">
    <property type="entry name" value="Phage_CHP"/>
</dbReference>
<dbReference type="NCBIfam" id="TIGR02215">
    <property type="entry name" value="phage_chp_gp8"/>
    <property type="match status" value="1"/>
</dbReference>
<comment type="caution">
    <text evidence="1">The sequence shown here is derived from an EMBL/GenBank/DDBJ whole genome shotgun (WGS) entry which is preliminary data.</text>
</comment>
<proteinExistence type="predicted"/>
<dbReference type="Proteomes" id="UP000596977">
    <property type="component" value="Unassembled WGS sequence"/>
</dbReference>
<dbReference type="Gene3D" id="1.10.3230.30">
    <property type="entry name" value="Phage gp6-like head-tail connector protein"/>
    <property type="match status" value="1"/>
</dbReference>
<accession>A0A916RFJ7</accession>
<reference evidence="1 2" key="1">
    <citation type="journal article" date="2014" name="Int. J. Syst. Evol. Microbiol.">
        <title>Complete genome sequence of Corynebacterium casei LMG S-19264T (=DSM 44701T), isolated from a smear-ripened cheese.</title>
        <authorList>
            <consortium name="US DOE Joint Genome Institute (JGI-PGF)"/>
            <person name="Walter F."/>
            <person name="Albersmeier A."/>
            <person name="Kalinowski J."/>
            <person name="Ruckert C."/>
        </authorList>
    </citation>
    <scope>NUCLEOTIDE SEQUENCE [LARGE SCALE GENOMIC DNA]</scope>
    <source>
        <strain evidence="1 2">CGMCC 1.15896</strain>
    </source>
</reference>
<dbReference type="OrthoDB" id="7597216at2"/>
<dbReference type="CDD" id="cd08054">
    <property type="entry name" value="gp6"/>
    <property type="match status" value="1"/>
</dbReference>
<dbReference type="RefSeq" id="WP_127072025.1">
    <property type="nucleotide sequence ID" value="NZ_BMKB01000004.1"/>
</dbReference>
<dbReference type="EMBL" id="BMKB01000004">
    <property type="protein sequence ID" value="GGA54196.1"/>
    <property type="molecule type" value="Genomic_DNA"/>
</dbReference>
<dbReference type="Pfam" id="PF05135">
    <property type="entry name" value="Phage_connect_1"/>
    <property type="match status" value="1"/>
</dbReference>
<evidence type="ECO:0000313" key="2">
    <source>
        <dbReference type="Proteomes" id="UP000596977"/>
    </source>
</evidence>
<dbReference type="NCBIfam" id="TIGR01560">
    <property type="entry name" value="put_DNA_pack"/>
    <property type="match status" value="1"/>
</dbReference>
<protein>
    <submittedName>
        <fullName evidence="1">Uncharacterized protein</fullName>
    </submittedName>
</protein>
<organism evidence="1 2">
    <name type="scientific">Pelagibacterium lentulum</name>
    <dbReference type="NCBI Taxonomy" id="2029865"/>
    <lineage>
        <taxon>Bacteria</taxon>
        <taxon>Pseudomonadati</taxon>
        <taxon>Pseudomonadota</taxon>
        <taxon>Alphaproteobacteria</taxon>
        <taxon>Hyphomicrobiales</taxon>
        <taxon>Devosiaceae</taxon>
        <taxon>Pelagibacterium</taxon>
    </lineage>
</organism>
<keyword evidence="2" id="KW-1185">Reference proteome</keyword>
<sequence>MASYLVAGPVDEPISLAQAKAHLRIEDDAEDGLIESLIAAARTHLEAITGSALLRQTWRVVLDAWPDSTWCVKGIIAC</sequence>
<dbReference type="AlphaFoldDB" id="A0A916RFJ7"/>
<dbReference type="InterPro" id="IPR021146">
    <property type="entry name" value="Phage_gp6-like_head-tail"/>
</dbReference>
<gene>
    <name evidence="1" type="ORF">GCM10011499_25440</name>
</gene>